<dbReference type="Proteomes" id="UP000198804">
    <property type="component" value="Unassembled WGS sequence"/>
</dbReference>
<dbReference type="EMBL" id="FOSV01000004">
    <property type="protein sequence ID" value="SFK75918.1"/>
    <property type="molecule type" value="Genomic_DNA"/>
</dbReference>
<evidence type="ECO:0000313" key="2">
    <source>
        <dbReference type="EMBL" id="SFK75918.1"/>
    </source>
</evidence>
<protein>
    <submittedName>
        <fullName evidence="2">Putative Holin-X, holin superfamily III</fullName>
    </submittedName>
</protein>
<proteinExistence type="predicted"/>
<sequence>MGIEAVAVNEPRSDRPRPDADLRTTPALIVAAIRDAGTQFADLLRLARIEVRGNLRAVATLAVLFGGALLLVLVSLVLLLIALRDAIAVLTGSDILAGAIVALPFLSATAILLRLGFRRMGLRSVGA</sequence>
<gene>
    <name evidence="2" type="ORF">SAMN04488125_10447</name>
</gene>
<name>A0A1I4C491_9HYPH</name>
<keyword evidence="1" id="KW-0472">Membrane</keyword>
<organism evidence="2 3">
    <name type="scientific">Methylorubrum salsuginis</name>
    <dbReference type="NCBI Taxonomy" id="414703"/>
    <lineage>
        <taxon>Bacteria</taxon>
        <taxon>Pseudomonadati</taxon>
        <taxon>Pseudomonadota</taxon>
        <taxon>Alphaproteobacteria</taxon>
        <taxon>Hyphomicrobiales</taxon>
        <taxon>Methylobacteriaceae</taxon>
        <taxon>Methylorubrum</taxon>
    </lineage>
</organism>
<feature type="transmembrane region" description="Helical" evidence="1">
    <location>
        <begin position="58"/>
        <end position="83"/>
    </location>
</feature>
<dbReference type="OrthoDB" id="8003700at2"/>
<accession>A0A1I4C491</accession>
<dbReference type="AlphaFoldDB" id="A0A1I4C491"/>
<dbReference type="STRING" id="414703.SAMN04488125_10447"/>
<reference evidence="3" key="1">
    <citation type="submission" date="2016-10" db="EMBL/GenBank/DDBJ databases">
        <authorList>
            <person name="Varghese N."/>
            <person name="Submissions S."/>
        </authorList>
    </citation>
    <scope>NUCLEOTIDE SEQUENCE [LARGE SCALE GENOMIC DNA]</scope>
    <source>
        <strain evidence="3">CGMCC 1.6474</strain>
    </source>
</reference>
<keyword evidence="1" id="KW-0812">Transmembrane</keyword>
<keyword evidence="3" id="KW-1185">Reference proteome</keyword>
<dbReference type="InterPro" id="IPR009937">
    <property type="entry name" value="Phage_holin_3_6"/>
</dbReference>
<evidence type="ECO:0000256" key="1">
    <source>
        <dbReference type="SAM" id="Phobius"/>
    </source>
</evidence>
<keyword evidence="1" id="KW-1133">Transmembrane helix</keyword>
<dbReference type="Pfam" id="PF07332">
    <property type="entry name" value="Phage_holin_3_6"/>
    <property type="match status" value="1"/>
</dbReference>
<evidence type="ECO:0000313" key="3">
    <source>
        <dbReference type="Proteomes" id="UP000198804"/>
    </source>
</evidence>
<feature type="transmembrane region" description="Helical" evidence="1">
    <location>
        <begin position="95"/>
        <end position="117"/>
    </location>
</feature>